<dbReference type="Proteomes" id="UP000295264">
    <property type="component" value="Unassembled WGS sequence"/>
</dbReference>
<feature type="non-terminal residue" evidence="1">
    <location>
        <position position="1"/>
    </location>
</feature>
<organism evidence="1 2">
    <name type="scientific">Sousa chinensis</name>
    <name type="common">Indo-pacific humpbacked dolphin</name>
    <name type="synonym">Steno chinensis</name>
    <dbReference type="NCBI Taxonomy" id="103600"/>
    <lineage>
        <taxon>Eukaryota</taxon>
        <taxon>Metazoa</taxon>
        <taxon>Chordata</taxon>
        <taxon>Craniata</taxon>
        <taxon>Vertebrata</taxon>
        <taxon>Euteleostomi</taxon>
        <taxon>Mammalia</taxon>
        <taxon>Eutheria</taxon>
        <taxon>Laurasiatheria</taxon>
        <taxon>Artiodactyla</taxon>
        <taxon>Whippomorpha</taxon>
        <taxon>Cetacea</taxon>
        <taxon>Odontoceti</taxon>
        <taxon>Delphinidae</taxon>
        <taxon>Sousa</taxon>
    </lineage>
</organism>
<reference evidence="1 2" key="1">
    <citation type="journal article" date="2018" name="Genomics">
        <title>Molecular footprints of inshore aquatic adaptation in Indo-Pacific humpback dolphin (Sousa chinensis).</title>
        <authorList>
            <person name="Ming Y."/>
            <person name="Jian J."/>
            <person name="Yu F."/>
            <person name="Yu X."/>
            <person name="Wang J."/>
            <person name="Liu W."/>
        </authorList>
    </citation>
    <scope>NUCLEOTIDE SEQUENCE [LARGE SCALE GENOMIC DNA]</scope>
    <source>
        <strain evidence="1">MY-2018</strain>
        <tissue evidence="1">Skin</tissue>
    </source>
</reference>
<gene>
    <name evidence="1" type="ORF">DBR06_SOUSAS610027</name>
</gene>
<accession>A0A484GTN3</accession>
<evidence type="ECO:0000313" key="1">
    <source>
        <dbReference type="EMBL" id="TEA38690.1"/>
    </source>
</evidence>
<dbReference type="EMBL" id="QWLN02004660">
    <property type="protein sequence ID" value="TEA38690.1"/>
    <property type="molecule type" value="Genomic_DNA"/>
</dbReference>
<proteinExistence type="predicted"/>
<dbReference type="AlphaFoldDB" id="A0A484GTN3"/>
<name>A0A484GTN3_SOUCH</name>
<sequence length="30" mass="3346">ITTLQVFTCDDLFSLSDINLDPLTETYGIP</sequence>
<evidence type="ECO:0000313" key="2">
    <source>
        <dbReference type="Proteomes" id="UP000295264"/>
    </source>
</evidence>
<comment type="caution">
    <text evidence="1">The sequence shown here is derived from an EMBL/GenBank/DDBJ whole genome shotgun (WGS) entry which is preliminary data.</text>
</comment>
<protein>
    <submittedName>
        <fullName evidence="1">Uncharacterized protein</fullName>
    </submittedName>
</protein>
<keyword evidence="2" id="KW-1185">Reference proteome</keyword>